<evidence type="ECO:0000313" key="1">
    <source>
        <dbReference type="EMBL" id="OGG47210.1"/>
    </source>
</evidence>
<proteinExistence type="predicted"/>
<dbReference type="EMBL" id="MFKQ01000023">
    <property type="protein sequence ID" value="OGG47210.1"/>
    <property type="molecule type" value="Genomic_DNA"/>
</dbReference>
<evidence type="ECO:0008006" key="3">
    <source>
        <dbReference type="Google" id="ProtNLM"/>
    </source>
</evidence>
<dbReference type="Proteomes" id="UP000178344">
    <property type="component" value="Unassembled WGS sequence"/>
</dbReference>
<name>A0A1F6CE05_9BACT</name>
<protein>
    <recommendedName>
        <fullName evidence="3">SGNH hydrolase-type esterase domain-containing protein</fullName>
    </recommendedName>
</protein>
<evidence type="ECO:0000313" key="2">
    <source>
        <dbReference type="Proteomes" id="UP000178344"/>
    </source>
</evidence>
<dbReference type="SUPFAM" id="SSF52266">
    <property type="entry name" value="SGNH hydrolase"/>
    <property type="match status" value="1"/>
</dbReference>
<accession>A0A1F6CE05</accession>
<dbReference type="CDD" id="cd00229">
    <property type="entry name" value="SGNH_hydrolase"/>
    <property type="match status" value="1"/>
</dbReference>
<dbReference type="AlphaFoldDB" id="A0A1F6CE05"/>
<dbReference type="InterPro" id="IPR001087">
    <property type="entry name" value="GDSL"/>
</dbReference>
<dbReference type="Gene3D" id="3.40.50.1110">
    <property type="entry name" value="SGNH hydrolase"/>
    <property type="match status" value="1"/>
</dbReference>
<dbReference type="GO" id="GO:0016788">
    <property type="term" value="F:hydrolase activity, acting on ester bonds"/>
    <property type="evidence" value="ECO:0007669"/>
    <property type="project" value="InterPro"/>
</dbReference>
<gene>
    <name evidence="1" type="ORF">A2671_00160</name>
</gene>
<dbReference type="InterPro" id="IPR036514">
    <property type="entry name" value="SGNH_hydro_sf"/>
</dbReference>
<sequence length="388" mass="44897">MKRLFSNLLLSFVSLLAGFFILEGLMRVMEAVTRPAQVAGVVDALGFEKLQPNFDGPAYSHELDRNVHVKTNAEGFVGHDYPLEKSPDTVRVALLGDSFVDARTVDWEESFAHQMEITARQRWPDKNFEFMNFGISGADTLTEMLYYQHYAVKYKPDYVVLFFYPNDFEGNKNYLTAEKSEWLNIRPQTYGRPSGLKAKILSSSVLVSYLDNKVKNNFFLVRLAVKIGLYGENILNAVPQEGIHPTFFMYREPLSESNLRAYDLTPELIGTLKNLAHENDSEFILVYLPEARQVDKALWEQLRADVPKLNEYQWNLRHPNDFLVRHYPDMLDLTAAFEKHFDEHPNINLYNRGADSQYRDGHLSEDGHKLTSQAFLDFFEKIIEDDKR</sequence>
<organism evidence="1 2">
    <name type="scientific">Candidatus Kaiserbacteria bacterium RIFCSPHIGHO2_01_FULL_49_13</name>
    <dbReference type="NCBI Taxonomy" id="1798477"/>
    <lineage>
        <taxon>Bacteria</taxon>
        <taxon>Candidatus Kaiseribacteriota</taxon>
    </lineage>
</organism>
<reference evidence="1 2" key="1">
    <citation type="journal article" date="2016" name="Nat. Commun.">
        <title>Thousands of microbial genomes shed light on interconnected biogeochemical processes in an aquifer system.</title>
        <authorList>
            <person name="Anantharaman K."/>
            <person name="Brown C.T."/>
            <person name="Hug L.A."/>
            <person name="Sharon I."/>
            <person name="Castelle C.J."/>
            <person name="Probst A.J."/>
            <person name="Thomas B.C."/>
            <person name="Singh A."/>
            <person name="Wilkins M.J."/>
            <person name="Karaoz U."/>
            <person name="Brodie E.L."/>
            <person name="Williams K.H."/>
            <person name="Hubbard S.S."/>
            <person name="Banfield J.F."/>
        </authorList>
    </citation>
    <scope>NUCLEOTIDE SEQUENCE [LARGE SCALE GENOMIC DNA]</scope>
</reference>
<comment type="caution">
    <text evidence="1">The sequence shown here is derived from an EMBL/GenBank/DDBJ whole genome shotgun (WGS) entry which is preliminary data.</text>
</comment>
<dbReference type="Pfam" id="PF00657">
    <property type="entry name" value="Lipase_GDSL"/>
    <property type="match status" value="1"/>
</dbReference>